<accession>A0A9D2JA48</accession>
<feature type="transmembrane region" description="Helical" evidence="8">
    <location>
        <begin position="341"/>
        <end position="359"/>
    </location>
</feature>
<evidence type="ECO:0000313" key="9">
    <source>
        <dbReference type="EMBL" id="HIZ42128.1"/>
    </source>
</evidence>
<name>A0A9D2JA48_9FIRM</name>
<feature type="transmembrane region" description="Helical" evidence="8">
    <location>
        <begin position="90"/>
        <end position="110"/>
    </location>
</feature>
<keyword evidence="6 7" id="KW-0472">Membrane</keyword>
<keyword evidence="7" id="KW-0012">Acyltransferase</keyword>
<feature type="transmembrane region" description="Helical" evidence="8">
    <location>
        <begin position="380"/>
        <end position="401"/>
    </location>
</feature>
<dbReference type="EMBL" id="DXBP01000040">
    <property type="protein sequence ID" value="HIZ42128.1"/>
    <property type="molecule type" value="Genomic_DNA"/>
</dbReference>
<dbReference type="PIRSF" id="PIRSF500217">
    <property type="entry name" value="AlgI"/>
    <property type="match status" value="1"/>
</dbReference>
<proteinExistence type="inferred from homology"/>
<protein>
    <recommendedName>
        <fullName evidence="11">Membrane-bound O-acyltransferase family protein</fullName>
    </recommendedName>
</protein>
<evidence type="ECO:0000313" key="10">
    <source>
        <dbReference type="Proteomes" id="UP000824048"/>
    </source>
</evidence>
<dbReference type="GO" id="GO:0016746">
    <property type="term" value="F:acyltransferase activity"/>
    <property type="evidence" value="ECO:0007669"/>
    <property type="project" value="UniProtKB-KW"/>
</dbReference>
<keyword evidence="4 8" id="KW-0812">Transmembrane</keyword>
<evidence type="ECO:0000256" key="8">
    <source>
        <dbReference type="SAM" id="Phobius"/>
    </source>
</evidence>
<sequence length="500" mass="57037">MTITWEQVLAFLSGDQTMTITSLLFIVFFAATALIHYALPRVARPYFLLVASYGFFCYDAANRPLVGVLLGATLITWLCGLLIGRTRNRVLRVVALLVAIGFGIGILIYYKYWNLLADSLGGSWLARRDNLLAPLGLSYFTFAALSYTIDVYKHRCRVETNPFHYALFVSFFPTLINGPIERYPQLRPQIQKSRRFSYSRCAGGAFRMLWGYTKKMVIADNLSHYVSVVYSDPTSMSGPNLVAATVLFAVQLYMDFSGCCDIALGAARILGYDLIENFQAPFESRSFGEFWRRWHISMTGWFRDYVYFSLGGSRCAPWRHYLNIIIVFLCSGLWHGADWRYLVWGLACGLISAFGVLTAKPRRALERYNLLYRASWFKTFWQVLYTNVLFCFTLVFFASALYNADPFAIYASMLQGWQGVAGSWHQITSLIFDSGIDGRLPVVLWFGCFVVFAVEHSGQNVAAWVRKQVWPLRWTLYYTAAAAILFFAAFGQSAFIYQQY</sequence>
<keyword evidence="7" id="KW-0808">Transferase</keyword>
<feature type="transmembrane region" description="Helical" evidence="8">
    <location>
        <begin position="318"/>
        <end position="335"/>
    </location>
</feature>
<comment type="caution">
    <text evidence="9">The sequence shown here is derived from an EMBL/GenBank/DDBJ whole genome shotgun (WGS) entry which is preliminary data.</text>
</comment>
<feature type="transmembrane region" description="Helical" evidence="8">
    <location>
        <begin position="474"/>
        <end position="497"/>
    </location>
</feature>
<evidence type="ECO:0000256" key="6">
    <source>
        <dbReference type="ARBA" id="ARBA00023136"/>
    </source>
</evidence>
<evidence type="ECO:0000256" key="2">
    <source>
        <dbReference type="ARBA" id="ARBA00010323"/>
    </source>
</evidence>
<dbReference type="PANTHER" id="PTHR13285:SF18">
    <property type="entry name" value="PROTEIN-CYSTEINE N-PALMITOYLTRANSFERASE RASP"/>
    <property type="match status" value="1"/>
</dbReference>
<comment type="subcellular location">
    <subcellularLocation>
        <location evidence="1">Cell membrane</location>
        <topology evidence="1">Multi-pass membrane protein</topology>
    </subcellularLocation>
</comment>
<organism evidence="9 10">
    <name type="scientific">Candidatus Gemmiger excrementigallinarum</name>
    <dbReference type="NCBI Taxonomy" id="2838609"/>
    <lineage>
        <taxon>Bacteria</taxon>
        <taxon>Bacillati</taxon>
        <taxon>Bacillota</taxon>
        <taxon>Clostridia</taxon>
        <taxon>Eubacteriales</taxon>
        <taxon>Gemmiger</taxon>
    </lineage>
</organism>
<dbReference type="GO" id="GO:0042121">
    <property type="term" value="P:alginic acid biosynthetic process"/>
    <property type="evidence" value="ECO:0007669"/>
    <property type="project" value="InterPro"/>
</dbReference>
<feature type="transmembrane region" description="Helical" evidence="8">
    <location>
        <begin position="20"/>
        <end position="39"/>
    </location>
</feature>
<evidence type="ECO:0000256" key="3">
    <source>
        <dbReference type="ARBA" id="ARBA00022475"/>
    </source>
</evidence>
<dbReference type="InterPro" id="IPR028362">
    <property type="entry name" value="AlgI"/>
</dbReference>
<reference evidence="9" key="2">
    <citation type="submission" date="2021-04" db="EMBL/GenBank/DDBJ databases">
        <authorList>
            <person name="Gilroy R."/>
        </authorList>
    </citation>
    <scope>NUCLEOTIDE SEQUENCE</scope>
    <source>
        <strain evidence="9">ChiSxjej1B13-11774</strain>
    </source>
</reference>
<dbReference type="InterPro" id="IPR004299">
    <property type="entry name" value="MBOAT_fam"/>
</dbReference>
<keyword evidence="3 7" id="KW-1003">Cell membrane</keyword>
<dbReference type="GO" id="GO:0005886">
    <property type="term" value="C:plasma membrane"/>
    <property type="evidence" value="ECO:0007669"/>
    <property type="project" value="UniProtKB-SubCell"/>
</dbReference>
<evidence type="ECO:0008006" key="11">
    <source>
        <dbReference type="Google" id="ProtNLM"/>
    </source>
</evidence>
<feature type="transmembrane region" description="Helical" evidence="8">
    <location>
        <begin position="67"/>
        <end position="83"/>
    </location>
</feature>
<dbReference type="PIRSF" id="PIRSF016636">
    <property type="entry name" value="AlgI_DltB"/>
    <property type="match status" value="1"/>
</dbReference>
<evidence type="ECO:0000256" key="7">
    <source>
        <dbReference type="PIRNR" id="PIRNR016636"/>
    </source>
</evidence>
<evidence type="ECO:0000256" key="5">
    <source>
        <dbReference type="ARBA" id="ARBA00022989"/>
    </source>
</evidence>
<gene>
    <name evidence="9" type="ORF">H9811_06165</name>
</gene>
<dbReference type="Pfam" id="PF03062">
    <property type="entry name" value="MBOAT"/>
    <property type="match status" value="1"/>
</dbReference>
<evidence type="ECO:0000256" key="1">
    <source>
        <dbReference type="ARBA" id="ARBA00004651"/>
    </source>
</evidence>
<keyword evidence="5 8" id="KW-1133">Transmembrane helix</keyword>
<comment type="similarity">
    <text evidence="2 7">Belongs to the membrane-bound acyltransferase family.</text>
</comment>
<dbReference type="InterPro" id="IPR051085">
    <property type="entry name" value="MB_O-acyltransferase"/>
</dbReference>
<reference evidence="9" key="1">
    <citation type="journal article" date="2021" name="PeerJ">
        <title>Extensive microbial diversity within the chicken gut microbiome revealed by metagenomics and culture.</title>
        <authorList>
            <person name="Gilroy R."/>
            <person name="Ravi A."/>
            <person name="Getino M."/>
            <person name="Pursley I."/>
            <person name="Horton D.L."/>
            <person name="Alikhan N.F."/>
            <person name="Baker D."/>
            <person name="Gharbi K."/>
            <person name="Hall N."/>
            <person name="Watson M."/>
            <person name="Adriaenssens E.M."/>
            <person name="Foster-Nyarko E."/>
            <person name="Jarju S."/>
            <person name="Secka A."/>
            <person name="Antonio M."/>
            <person name="Oren A."/>
            <person name="Chaudhuri R.R."/>
            <person name="La Ragione R."/>
            <person name="Hildebrand F."/>
            <person name="Pallen M.J."/>
        </authorList>
    </citation>
    <scope>NUCLEOTIDE SEQUENCE</scope>
    <source>
        <strain evidence="9">ChiSxjej1B13-11774</strain>
    </source>
</reference>
<feature type="transmembrane region" description="Helical" evidence="8">
    <location>
        <begin position="130"/>
        <end position="149"/>
    </location>
</feature>
<dbReference type="InterPro" id="IPR024194">
    <property type="entry name" value="Ac/AlaTfrase_AlgI/DltB"/>
</dbReference>
<evidence type="ECO:0000256" key="4">
    <source>
        <dbReference type="ARBA" id="ARBA00022692"/>
    </source>
</evidence>
<dbReference type="AlphaFoldDB" id="A0A9D2JA48"/>
<dbReference type="Proteomes" id="UP000824048">
    <property type="component" value="Unassembled WGS sequence"/>
</dbReference>
<feature type="transmembrane region" description="Helical" evidence="8">
    <location>
        <begin position="436"/>
        <end position="454"/>
    </location>
</feature>
<dbReference type="PANTHER" id="PTHR13285">
    <property type="entry name" value="ACYLTRANSFERASE"/>
    <property type="match status" value="1"/>
</dbReference>